<evidence type="ECO:0000256" key="1">
    <source>
        <dbReference type="SAM" id="MobiDB-lite"/>
    </source>
</evidence>
<evidence type="ECO:0000313" key="3">
    <source>
        <dbReference type="EMBL" id="CAJ0595531.1"/>
    </source>
</evidence>
<accession>A0AA36GNQ6</accession>
<evidence type="ECO:0000313" key="4">
    <source>
        <dbReference type="Proteomes" id="UP001176961"/>
    </source>
</evidence>
<feature type="compositionally biased region" description="Acidic residues" evidence="1">
    <location>
        <begin position="78"/>
        <end position="90"/>
    </location>
</feature>
<proteinExistence type="predicted"/>
<dbReference type="AlphaFoldDB" id="A0AA36GNQ6"/>
<evidence type="ECO:0008006" key="5">
    <source>
        <dbReference type="Google" id="ProtNLM"/>
    </source>
</evidence>
<dbReference type="EMBL" id="CATQJL010000112">
    <property type="protein sequence ID" value="CAJ0595531.1"/>
    <property type="molecule type" value="Genomic_DNA"/>
</dbReference>
<feature type="compositionally biased region" description="Basic and acidic residues" evidence="1">
    <location>
        <begin position="99"/>
        <end position="118"/>
    </location>
</feature>
<organism evidence="3 4">
    <name type="scientific">Cylicocyclus nassatus</name>
    <name type="common">Nematode worm</name>
    <dbReference type="NCBI Taxonomy" id="53992"/>
    <lineage>
        <taxon>Eukaryota</taxon>
        <taxon>Metazoa</taxon>
        <taxon>Ecdysozoa</taxon>
        <taxon>Nematoda</taxon>
        <taxon>Chromadorea</taxon>
        <taxon>Rhabditida</taxon>
        <taxon>Rhabditina</taxon>
        <taxon>Rhabditomorpha</taxon>
        <taxon>Strongyloidea</taxon>
        <taxon>Strongylidae</taxon>
        <taxon>Cylicocyclus</taxon>
    </lineage>
</organism>
<protein>
    <recommendedName>
        <fullName evidence="5">Secreted protein</fullName>
    </recommendedName>
</protein>
<keyword evidence="4" id="KW-1185">Reference proteome</keyword>
<comment type="caution">
    <text evidence="3">The sequence shown here is derived from an EMBL/GenBank/DDBJ whole genome shotgun (WGS) entry which is preliminary data.</text>
</comment>
<reference evidence="3" key="1">
    <citation type="submission" date="2023-07" db="EMBL/GenBank/DDBJ databases">
        <authorList>
            <consortium name="CYATHOMIX"/>
        </authorList>
    </citation>
    <scope>NUCLEOTIDE SEQUENCE</scope>
    <source>
        <strain evidence="3">N/A</strain>
    </source>
</reference>
<feature type="signal peptide" evidence="2">
    <location>
        <begin position="1"/>
        <end position="21"/>
    </location>
</feature>
<sequence>MLKYIVLFIGIQVLVYNAVVAEEAEGGSSGQVVSGTDTNFDDSADGGSRSVKGDTDGDSSDSSRGQEGGDSDLKSDDIPEASDAELDDSFYEQISPIVGERETGINVNRDYDTEQRKAHFEREQKEWLRLKPKWEEKRARKAALRGSEGK</sequence>
<feature type="chain" id="PRO_5041435001" description="Secreted protein" evidence="2">
    <location>
        <begin position="22"/>
        <end position="150"/>
    </location>
</feature>
<keyword evidence="2" id="KW-0732">Signal</keyword>
<name>A0AA36GNQ6_CYLNA</name>
<feature type="region of interest" description="Disordered" evidence="1">
    <location>
        <begin position="25"/>
        <end position="118"/>
    </location>
</feature>
<evidence type="ECO:0000256" key="2">
    <source>
        <dbReference type="SAM" id="SignalP"/>
    </source>
</evidence>
<dbReference type="Proteomes" id="UP001176961">
    <property type="component" value="Unassembled WGS sequence"/>
</dbReference>
<gene>
    <name evidence="3" type="ORF">CYNAS_LOCUS7514</name>
</gene>